<protein>
    <submittedName>
        <fullName evidence="2">EpsG family protein</fullName>
    </submittedName>
</protein>
<keyword evidence="1" id="KW-0472">Membrane</keyword>
<evidence type="ECO:0000313" key="2">
    <source>
        <dbReference type="EMBL" id="NWH05786.1"/>
    </source>
</evidence>
<keyword evidence="3" id="KW-1185">Reference proteome</keyword>
<dbReference type="EMBL" id="JACADJ010000046">
    <property type="protein sequence ID" value="NWH05786.1"/>
    <property type="molecule type" value="Genomic_DNA"/>
</dbReference>
<dbReference type="Proteomes" id="UP000553343">
    <property type="component" value="Unassembled WGS sequence"/>
</dbReference>
<feature type="transmembrane region" description="Helical" evidence="1">
    <location>
        <begin position="289"/>
        <end position="308"/>
    </location>
</feature>
<keyword evidence="1" id="KW-1133">Transmembrane helix</keyword>
<feature type="transmembrane region" description="Helical" evidence="1">
    <location>
        <begin position="15"/>
        <end position="38"/>
    </location>
</feature>
<feature type="transmembrane region" description="Helical" evidence="1">
    <location>
        <begin position="230"/>
        <end position="251"/>
    </location>
</feature>
<dbReference type="Pfam" id="PF14897">
    <property type="entry name" value="EpsG"/>
    <property type="match status" value="1"/>
</dbReference>
<name>A0A850TED4_9BACT</name>
<proteinExistence type="predicted"/>
<feature type="transmembrane region" description="Helical" evidence="1">
    <location>
        <begin position="147"/>
        <end position="166"/>
    </location>
</feature>
<keyword evidence="1" id="KW-0812">Transmembrane</keyword>
<sequence>MPDKVSKISLNMETVSYVSIFTVIYIINPLLSIVLCVAKILSDKKKGERYLFLLYAFIAIYLGLINSTKFIESDLLNYKYMFDLCKNVSLFEVVALKNKEPIFFAFTYSLNKIFFNNFSLYVIILTFIIYFNMFISIHRFWRYQTNSLFFVLFSITIFALYHSFFINSTHLIRQVLAGSVFFIFLIERTVSGKVLWVCLPIAILIHSSSGVLFLLAFLPGIEKKISLKRLLLMFCIIGIAILILDNLLGFLDGLTKNIPFLNYPFARLSTIENYSRADMRDFVVGANPIGNVYIPLLFMAIGMGIYFTGHVKERIFGFINIFIIFILIVFFLKIVGYLFISLRLNIYTIFFMPFLIPYLIFIFEKKHINSFRIMGVLMLGFMLIYFVNYLPRSIWRYDPLSEIAVKPFLSFLL</sequence>
<accession>A0A850TED4</accession>
<feature type="transmembrane region" description="Helical" evidence="1">
    <location>
        <begin position="346"/>
        <end position="363"/>
    </location>
</feature>
<gene>
    <name evidence="2" type="ORF">HXW94_12455</name>
</gene>
<feature type="transmembrane region" description="Helical" evidence="1">
    <location>
        <begin position="370"/>
        <end position="390"/>
    </location>
</feature>
<evidence type="ECO:0000256" key="1">
    <source>
        <dbReference type="SAM" id="Phobius"/>
    </source>
</evidence>
<dbReference type="AlphaFoldDB" id="A0A850TED4"/>
<feature type="transmembrane region" description="Helical" evidence="1">
    <location>
        <begin position="194"/>
        <end position="218"/>
    </location>
</feature>
<comment type="caution">
    <text evidence="2">The sequence shown here is derived from an EMBL/GenBank/DDBJ whole genome shotgun (WGS) entry which is preliminary data.</text>
</comment>
<evidence type="ECO:0000313" key="3">
    <source>
        <dbReference type="Proteomes" id="UP000553343"/>
    </source>
</evidence>
<dbReference type="RefSeq" id="WP_178367244.1">
    <property type="nucleotide sequence ID" value="NZ_JACADJ010000046.1"/>
</dbReference>
<dbReference type="InterPro" id="IPR049458">
    <property type="entry name" value="EpsG-like"/>
</dbReference>
<feature type="transmembrane region" description="Helical" evidence="1">
    <location>
        <begin position="315"/>
        <end position="340"/>
    </location>
</feature>
<feature type="transmembrane region" description="Helical" evidence="1">
    <location>
        <begin position="118"/>
        <end position="135"/>
    </location>
</feature>
<organism evidence="2 3">
    <name type="scientific">Desulfobacter latus</name>
    <dbReference type="NCBI Taxonomy" id="2292"/>
    <lineage>
        <taxon>Bacteria</taxon>
        <taxon>Pseudomonadati</taxon>
        <taxon>Thermodesulfobacteriota</taxon>
        <taxon>Desulfobacteria</taxon>
        <taxon>Desulfobacterales</taxon>
        <taxon>Desulfobacteraceae</taxon>
        <taxon>Desulfobacter</taxon>
    </lineage>
</organism>
<feature type="transmembrane region" description="Helical" evidence="1">
    <location>
        <begin position="50"/>
        <end position="71"/>
    </location>
</feature>
<reference evidence="2 3" key="1">
    <citation type="submission" date="2020-06" db="EMBL/GenBank/DDBJ databases">
        <title>High-quality draft genome of sulfate reducer Desulfobacter latus type strain AcrS2 isolated from marine sediment.</title>
        <authorList>
            <person name="Hoppe M."/>
            <person name="Larsen C.K."/>
            <person name="Marshall I.P.G."/>
            <person name="Schramm A."/>
            <person name="Marietou A.G."/>
        </authorList>
    </citation>
    <scope>NUCLEOTIDE SEQUENCE [LARGE SCALE GENOMIC DNA]</scope>
    <source>
        <strain evidence="2 3">AcRS2</strain>
    </source>
</reference>